<keyword evidence="1" id="KW-0812">Transmembrane</keyword>
<gene>
    <name evidence="2" type="ORF">J2D75_10410</name>
</gene>
<keyword evidence="1" id="KW-1133">Transmembrane helix</keyword>
<evidence type="ECO:0000256" key="1">
    <source>
        <dbReference type="SAM" id="Phobius"/>
    </source>
</evidence>
<sequence>MGETLTPAATSQQPERLGLREGAQMAGAMLFVLGILALGLHAISYAGY</sequence>
<protein>
    <submittedName>
        <fullName evidence="2">Uncharacterized protein</fullName>
    </submittedName>
</protein>
<organism evidence="2 3">
    <name type="scientific">Acetobacter suratthaniensis</name>
    <dbReference type="NCBI Taxonomy" id="1502841"/>
    <lineage>
        <taxon>Bacteria</taxon>
        <taxon>Pseudomonadati</taxon>
        <taxon>Pseudomonadota</taxon>
        <taxon>Alphaproteobacteria</taxon>
        <taxon>Acetobacterales</taxon>
        <taxon>Acetobacteraceae</taxon>
        <taxon>Acetobacter</taxon>
    </lineage>
</organism>
<accession>A0ABS3LNC6</accession>
<feature type="transmembrane region" description="Helical" evidence="1">
    <location>
        <begin position="26"/>
        <end position="46"/>
    </location>
</feature>
<dbReference type="RefSeq" id="WP_207854764.1">
    <property type="nucleotide sequence ID" value="NZ_JAFVMG010000011.1"/>
</dbReference>
<reference evidence="2 3" key="1">
    <citation type="submission" date="2021-03" db="EMBL/GenBank/DDBJ databases">
        <title>The complete genome sequence of Acetobacter suratthaniensis TBRC 1719.</title>
        <authorList>
            <person name="Charoenyingcharoen P."/>
            <person name="Yukphan P."/>
        </authorList>
    </citation>
    <scope>NUCLEOTIDE SEQUENCE [LARGE SCALE GENOMIC DNA]</scope>
    <source>
        <strain evidence="2 3">TBRC 1719</strain>
    </source>
</reference>
<evidence type="ECO:0000313" key="3">
    <source>
        <dbReference type="Proteomes" id="UP000664399"/>
    </source>
</evidence>
<dbReference type="EMBL" id="JAFVMG010000011">
    <property type="protein sequence ID" value="MBO1328884.1"/>
    <property type="molecule type" value="Genomic_DNA"/>
</dbReference>
<comment type="caution">
    <text evidence="2">The sequence shown here is derived from an EMBL/GenBank/DDBJ whole genome shotgun (WGS) entry which is preliminary data.</text>
</comment>
<proteinExistence type="predicted"/>
<evidence type="ECO:0000313" key="2">
    <source>
        <dbReference type="EMBL" id="MBO1328884.1"/>
    </source>
</evidence>
<keyword evidence="1" id="KW-0472">Membrane</keyword>
<dbReference type="Proteomes" id="UP000664399">
    <property type="component" value="Unassembled WGS sequence"/>
</dbReference>
<keyword evidence="3" id="KW-1185">Reference proteome</keyword>
<name>A0ABS3LNC6_9PROT</name>